<protein>
    <submittedName>
        <fullName evidence="2">Uncharacterized protein</fullName>
    </submittedName>
</protein>
<name>A0A1X7RDM4_ZYMT9</name>
<feature type="compositionally biased region" description="Basic and acidic residues" evidence="1">
    <location>
        <begin position="194"/>
        <end position="208"/>
    </location>
</feature>
<gene>
    <name evidence="2" type="ORF">ZT3D7_G465</name>
</gene>
<feature type="compositionally biased region" description="Basic residues" evidence="1">
    <location>
        <begin position="124"/>
        <end position="141"/>
    </location>
</feature>
<feature type="compositionally biased region" description="Low complexity" evidence="1">
    <location>
        <begin position="176"/>
        <end position="185"/>
    </location>
</feature>
<evidence type="ECO:0000313" key="2">
    <source>
        <dbReference type="EMBL" id="SMQ45321.1"/>
    </source>
</evidence>
<feature type="compositionally biased region" description="Basic residues" evidence="1">
    <location>
        <begin position="157"/>
        <end position="167"/>
    </location>
</feature>
<feature type="region of interest" description="Disordered" evidence="1">
    <location>
        <begin position="289"/>
        <end position="310"/>
    </location>
</feature>
<feature type="compositionally biased region" description="Polar residues" evidence="1">
    <location>
        <begin position="86"/>
        <end position="95"/>
    </location>
</feature>
<feature type="compositionally biased region" description="Basic and acidic residues" evidence="1">
    <location>
        <begin position="297"/>
        <end position="310"/>
    </location>
</feature>
<dbReference type="EMBL" id="LT853692">
    <property type="protein sequence ID" value="SMQ45321.1"/>
    <property type="molecule type" value="Genomic_DNA"/>
</dbReference>
<reference evidence="2 3" key="1">
    <citation type="submission" date="2016-06" db="EMBL/GenBank/DDBJ databases">
        <authorList>
            <person name="Kjaerup R.B."/>
            <person name="Dalgaard T.S."/>
            <person name="Juul-Madsen H.R."/>
        </authorList>
    </citation>
    <scope>NUCLEOTIDE SEQUENCE [LARGE SCALE GENOMIC DNA]</scope>
</reference>
<keyword evidence="3" id="KW-1185">Reference proteome</keyword>
<organism evidence="2 3">
    <name type="scientific">Zymoseptoria tritici (strain ST99CH_3D7)</name>
    <dbReference type="NCBI Taxonomy" id="1276538"/>
    <lineage>
        <taxon>Eukaryota</taxon>
        <taxon>Fungi</taxon>
        <taxon>Dikarya</taxon>
        <taxon>Ascomycota</taxon>
        <taxon>Pezizomycotina</taxon>
        <taxon>Dothideomycetes</taxon>
        <taxon>Dothideomycetidae</taxon>
        <taxon>Mycosphaerellales</taxon>
        <taxon>Mycosphaerellaceae</taxon>
        <taxon>Zymoseptoria</taxon>
    </lineage>
</organism>
<feature type="compositionally biased region" description="Basic and acidic residues" evidence="1">
    <location>
        <begin position="1"/>
        <end position="18"/>
    </location>
</feature>
<evidence type="ECO:0000256" key="1">
    <source>
        <dbReference type="SAM" id="MobiDB-lite"/>
    </source>
</evidence>
<proteinExistence type="predicted"/>
<feature type="compositionally biased region" description="Polar residues" evidence="1">
    <location>
        <begin position="36"/>
        <end position="48"/>
    </location>
</feature>
<accession>A0A1X7RDM4</accession>
<evidence type="ECO:0000313" key="3">
    <source>
        <dbReference type="Proteomes" id="UP000215127"/>
    </source>
</evidence>
<feature type="region of interest" description="Disordered" evidence="1">
    <location>
        <begin position="1"/>
        <end position="272"/>
    </location>
</feature>
<sequence length="310" mass="34130">MCHQFHVEHQSIHSRQKEYPLPTQHDNKTVHANGGLQHSLQTQGSRGETNPPFERRSRYHSPIGEPQPCQSTPKQHHKEPKCQRWAQHSFQTQSCRGDAIPSLQRRSRYYSPIQEPQPCQSTPKQHHKKPKKKAPKTRSRKQAADDDDNEEEEAKPAPKKARGKKAAAKTDDSDAKVVPPNNKAAAAKKFKAAAADKPEPEPAKEATKGGKAKAKKEASENENEEEVEEAAKPAAKKGKAKKAHVEEAATSDTAANPGRNGKSCGSGNESEIHTKIPAMMKVLKLTVLMGFARGGKRRGDEGRGRGERIG</sequence>
<dbReference type="Proteomes" id="UP000215127">
    <property type="component" value="Chromosome 1"/>
</dbReference>
<dbReference type="AlphaFoldDB" id="A0A1X7RDM4"/>